<evidence type="ECO:0000313" key="4">
    <source>
        <dbReference type="Proteomes" id="UP001142393"/>
    </source>
</evidence>
<proteinExistence type="predicted"/>
<evidence type="ECO:0000256" key="1">
    <source>
        <dbReference type="SAM" id="MobiDB-lite"/>
    </source>
</evidence>
<keyword evidence="4" id="KW-1185">Reference proteome</keyword>
<evidence type="ECO:0000313" key="3">
    <source>
        <dbReference type="EMBL" id="KAJ3979377.1"/>
    </source>
</evidence>
<feature type="compositionally biased region" description="Acidic residues" evidence="1">
    <location>
        <begin position="106"/>
        <end position="117"/>
    </location>
</feature>
<name>A0A9W8PCR1_9AGAR</name>
<sequence length="138" mass="14857">MYVPPTSWIDSHNASAFFVWQASSEQNNCTIHINYGLEKGNPKNCESQLDLHVSEAVSDIAVNKDLDGAPLNNMDGDDVDGASMEGVDGAPMEDEDGEPMNNMLIDDVDGTPIDDLDGVPMADLNGAQMEDLDDELLA</sequence>
<evidence type="ECO:0000313" key="2">
    <source>
        <dbReference type="EMBL" id="KAJ3751468.1"/>
    </source>
</evidence>
<reference evidence="2" key="2">
    <citation type="submission" date="2022-08" db="EMBL/GenBank/DDBJ databases">
        <authorList>
            <consortium name="DOE Joint Genome Institute"/>
            <person name="Min B."/>
            <person name="Sierra-Patev S."/>
            <person name="Naranjo-Ortiz M."/>
            <person name="Looney B."/>
            <person name="Konkel Z."/>
            <person name="Slot J.C."/>
            <person name="Sakamoto Y."/>
            <person name="Steenwyk J.L."/>
            <person name="Rokas A."/>
            <person name="Carro J."/>
            <person name="Camarero S."/>
            <person name="Ferreira P."/>
            <person name="Molpeceres G."/>
            <person name="Ruiz-duenas F.J."/>
            <person name="Serrano A."/>
            <person name="Henrissat B."/>
            <person name="Drula E."/>
            <person name="Hughes K.W."/>
            <person name="Mata J.L."/>
            <person name="Ishikawa N.K."/>
            <person name="Vargas-Isla R."/>
            <person name="Ushijima S."/>
            <person name="Smith C.A."/>
            <person name="Ahrendt S."/>
            <person name="Andreopoulos W."/>
            <person name="He G."/>
            <person name="LaButti K."/>
            <person name="Lipzen A."/>
            <person name="Ng V."/>
            <person name="Riley R."/>
            <person name="Sandor L."/>
            <person name="Barry K."/>
            <person name="Martinez A.T."/>
            <person name="Xiao Y."/>
            <person name="Gibbons J.G."/>
            <person name="Terashima K."/>
            <person name="Hibbett D.S."/>
            <person name="Grigoriev I.V."/>
        </authorList>
    </citation>
    <scope>NUCLEOTIDE SEQUENCE</scope>
    <source>
        <strain evidence="2">TFB7810</strain>
    </source>
</reference>
<accession>A0A9W8PCR1</accession>
<dbReference type="Proteomes" id="UP001142393">
    <property type="component" value="Unassembled WGS sequence"/>
</dbReference>
<feature type="region of interest" description="Disordered" evidence="1">
    <location>
        <begin position="67"/>
        <end position="117"/>
    </location>
</feature>
<accession>A0AA38UPR9</accession>
<reference evidence="3" key="1">
    <citation type="submission" date="2022-08" db="EMBL/GenBank/DDBJ databases">
        <authorList>
            <consortium name="DOE Joint Genome Institute"/>
            <person name="Min B."/>
            <person name="Riley R."/>
            <person name="Sierra-Patev S."/>
            <person name="Naranjo-Ortiz M."/>
            <person name="Looney B."/>
            <person name="Konkel Z."/>
            <person name="Slot J.C."/>
            <person name="Sakamoto Y."/>
            <person name="Steenwyk J.L."/>
            <person name="Rokas A."/>
            <person name="Carro J."/>
            <person name="Camarero S."/>
            <person name="Ferreira P."/>
            <person name="Molpeceres G."/>
            <person name="Ruiz-Duenas F.J."/>
            <person name="Serrano A."/>
            <person name="Henrissat B."/>
            <person name="Drula E."/>
            <person name="Hughes K.W."/>
            <person name="Mata J.L."/>
            <person name="Ishikawa N.K."/>
            <person name="Vargas-Isla R."/>
            <person name="Ushijima S."/>
            <person name="Smith C.A."/>
            <person name="Ahrendt S."/>
            <person name="Andreopoulos W."/>
            <person name="He G."/>
            <person name="Labutti K."/>
            <person name="Lipzen A."/>
            <person name="Ng V."/>
            <person name="Sandor L."/>
            <person name="Barry K."/>
            <person name="Martinez A.T."/>
            <person name="Xiao Y."/>
            <person name="Gibbons J.G."/>
            <person name="Terashima K."/>
            <person name="Hibbett D.S."/>
            <person name="Grigoriev I.V."/>
        </authorList>
    </citation>
    <scope>NUCLEOTIDE SEQUENCE</scope>
    <source>
        <strain evidence="3">TFB7829</strain>
    </source>
</reference>
<comment type="caution">
    <text evidence="2">The sequence shown here is derived from an EMBL/GenBank/DDBJ whole genome shotgun (WGS) entry which is preliminary data.</text>
</comment>
<protein>
    <submittedName>
        <fullName evidence="2">Uncharacterized protein</fullName>
    </submittedName>
</protein>
<gene>
    <name evidence="2" type="ORF">DFH05DRAFT_1570342</name>
    <name evidence="3" type="ORF">F5890DRAFT_1637785</name>
</gene>
<dbReference type="EMBL" id="MU802363">
    <property type="protein sequence ID" value="KAJ3979377.1"/>
    <property type="molecule type" value="Genomic_DNA"/>
</dbReference>
<dbReference type="EMBL" id="JANVFU010000001">
    <property type="protein sequence ID" value="KAJ3751468.1"/>
    <property type="molecule type" value="Genomic_DNA"/>
</dbReference>
<dbReference type="Proteomes" id="UP001163850">
    <property type="component" value="Unassembled WGS sequence"/>
</dbReference>
<reference evidence="2 4" key="3">
    <citation type="journal article" date="2023" name="Proc. Natl. Acad. Sci. U.S.A.">
        <title>A global phylogenomic analysis of the shiitake genus Lentinula.</title>
        <authorList>
            <person name="Sierra-Patev S."/>
            <person name="Min B."/>
            <person name="Naranjo-Ortiz M."/>
            <person name="Looney B."/>
            <person name="Konkel Z."/>
            <person name="Slot J.C."/>
            <person name="Sakamoto Y."/>
            <person name="Steenwyk J.L."/>
            <person name="Rokas A."/>
            <person name="Carro J."/>
            <person name="Camarero S."/>
            <person name="Ferreira P."/>
            <person name="Molpeceres G."/>
            <person name="Ruiz-Duenas F.J."/>
            <person name="Serrano A."/>
            <person name="Henrissat B."/>
            <person name="Drula E."/>
            <person name="Hughes K.W."/>
            <person name="Mata J.L."/>
            <person name="Ishikawa N.K."/>
            <person name="Vargas-Isla R."/>
            <person name="Ushijima S."/>
            <person name="Smith C.A."/>
            <person name="Donoghue J."/>
            <person name="Ahrendt S."/>
            <person name="Andreopoulos W."/>
            <person name="He G."/>
            <person name="LaButti K."/>
            <person name="Lipzen A."/>
            <person name="Ng V."/>
            <person name="Riley R."/>
            <person name="Sandor L."/>
            <person name="Barry K."/>
            <person name="Martinez A.T."/>
            <person name="Xiao Y."/>
            <person name="Gibbons J.G."/>
            <person name="Terashima K."/>
            <person name="Grigoriev I.V."/>
            <person name="Hibbett D."/>
        </authorList>
    </citation>
    <scope>NUCLEOTIDE SEQUENCE [LARGE SCALE GENOMIC DNA]</scope>
    <source>
        <strain evidence="2 4">TFB7810</strain>
    </source>
</reference>
<organism evidence="2 4">
    <name type="scientific">Lentinula detonsa</name>
    <dbReference type="NCBI Taxonomy" id="2804962"/>
    <lineage>
        <taxon>Eukaryota</taxon>
        <taxon>Fungi</taxon>
        <taxon>Dikarya</taxon>
        <taxon>Basidiomycota</taxon>
        <taxon>Agaricomycotina</taxon>
        <taxon>Agaricomycetes</taxon>
        <taxon>Agaricomycetidae</taxon>
        <taxon>Agaricales</taxon>
        <taxon>Marasmiineae</taxon>
        <taxon>Omphalotaceae</taxon>
        <taxon>Lentinula</taxon>
    </lineage>
</organism>
<dbReference type="AlphaFoldDB" id="A0A9W8PCR1"/>